<gene>
    <name evidence="3" type="ORF">JM946_23695</name>
</gene>
<dbReference type="PROSITE" id="PS51084">
    <property type="entry name" value="HIT_2"/>
    <property type="match status" value="1"/>
</dbReference>
<evidence type="ECO:0000313" key="4">
    <source>
        <dbReference type="Proteomes" id="UP000661077"/>
    </source>
</evidence>
<dbReference type="InterPro" id="IPR011146">
    <property type="entry name" value="HIT-like"/>
</dbReference>
<protein>
    <submittedName>
        <fullName evidence="3">HIT family protein</fullName>
    </submittedName>
</protein>
<feature type="short sequence motif" description="Histidine triad motif" evidence="1">
    <location>
        <begin position="109"/>
        <end position="113"/>
    </location>
</feature>
<reference evidence="3 4" key="1">
    <citation type="journal article" date="2021" name="Int. J. Syst. Evol. Microbiol.">
        <title>Steroidobacter gossypii sp. nov., isolated from soil of cotton cropping field.</title>
        <authorList>
            <person name="Huang R."/>
            <person name="Yang S."/>
            <person name="Zhen C."/>
            <person name="Liu W."/>
        </authorList>
    </citation>
    <scope>NUCLEOTIDE SEQUENCE [LARGE SCALE GENOMIC DNA]</scope>
    <source>
        <strain evidence="3 4">S1-65</strain>
    </source>
</reference>
<dbReference type="InterPro" id="IPR001310">
    <property type="entry name" value="Histidine_triad_HIT"/>
</dbReference>
<evidence type="ECO:0000256" key="1">
    <source>
        <dbReference type="PROSITE-ProRule" id="PRU00464"/>
    </source>
</evidence>
<dbReference type="SUPFAM" id="SSF54197">
    <property type="entry name" value="HIT-like"/>
    <property type="match status" value="1"/>
</dbReference>
<dbReference type="Pfam" id="PF01230">
    <property type="entry name" value="HIT"/>
    <property type="match status" value="1"/>
</dbReference>
<feature type="domain" description="HIT" evidence="2">
    <location>
        <begin position="49"/>
        <end position="124"/>
    </location>
</feature>
<name>A0ABS1X3F9_9GAMM</name>
<evidence type="ECO:0000259" key="2">
    <source>
        <dbReference type="PROSITE" id="PS51084"/>
    </source>
</evidence>
<dbReference type="Proteomes" id="UP000661077">
    <property type="component" value="Unassembled WGS sequence"/>
</dbReference>
<evidence type="ECO:0000313" key="3">
    <source>
        <dbReference type="EMBL" id="MBM0107760.1"/>
    </source>
</evidence>
<proteinExistence type="predicted"/>
<organism evidence="3 4">
    <name type="scientific">Steroidobacter gossypii</name>
    <dbReference type="NCBI Taxonomy" id="2805490"/>
    <lineage>
        <taxon>Bacteria</taxon>
        <taxon>Pseudomonadati</taxon>
        <taxon>Pseudomonadota</taxon>
        <taxon>Gammaproteobacteria</taxon>
        <taxon>Steroidobacterales</taxon>
        <taxon>Steroidobacteraceae</taxon>
        <taxon>Steroidobacter</taxon>
    </lineage>
</organism>
<sequence length="153" mass="17176">MRHAPAGYECPFCRLAGTLDEPASESAIILVEPRVFAFVPLHHYAGIRGNCLIVPRAHYENVFDIPDNLGEDFFRATRLIANALQDAFGCEGISTRQHNGPAGNQDVWHFHLHVFPRFRDDGLYGGAAAPYAIEERMDVASRLRSSLERARER</sequence>
<dbReference type="InterPro" id="IPR036265">
    <property type="entry name" value="HIT-like_sf"/>
</dbReference>
<dbReference type="PANTHER" id="PTHR46648">
    <property type="entry name" value="HIT FAMILY PROTEIN 1"/>
    <property type="match status" value="1"/>
</dbReference>
<accession>A0ABS1X3F9</accession>
<dbReference type="RefSeq" id="WP_203169878.1">
    <property type="nucleotide sequence ID" value="NZ_JAEVLS010000006.1"/>
</dbReference>
<dbReference type="PANTHER" id="PTHR46648:SF1">
    <property type="entry name" value="ADENOSINE 5'-MONOPHOSPHORAMIDASE HNT1"/>
    <property type="match status" value="1"/>
</dbReference>
<dbReference type="Gene3D" id="3.30.428.10">
    <property type="entry name" value="HIT-like"/>
    <property type="match status" value="1"/>
</dbReference>
<keyword evidence="4" id="KW-1185">Reference proteome</keyword>
<dbReference type="EMBL" id="JAEVLS010000006">
    <property type="protein sequence ID" value="MBM0107760.1"/>
    <property type="molecule type" value="Genomic_DNA"/>
</dbReference>
<comment type="caution">
    <text evidence="3">The sequence shown here is derived from an EMBL/GenBank/DDBJ whole genome shotgun (WGS) entry which is preliminary data.</text>
</comment>